<dbReference type="PANTHER" id="PTHR22706:SF1">
    <property type="entry name" value="ASSEMBLY FACTOR FOR SPINDLE MICROTUBULES"/>
    <property type="match status" value="1"/>
</dbReference>
<feature type="compositionally biased region" description="Low complexity" evidence="5">
    <location>
        <begin position="59"/>
        <end position="77"/>
    </location>
</feature>
<evidence type="ECO:0000313" key="7">
    <source>
        <dbReference type="Proteomes" id="UP000218231"/>
    </source>
</evidence>
<protein>
    <recommendedName>
        <fullName evidence="8">Calponin-homology (CH) domain-containing protein</fullName>
    </recommendedName>
</protein>
<feature type="region of interest" description="Disordered" evidence="5">
    <location>
        <begin position="921"/>
        <end position="942"/>
    </location>
</feature>
<dbReference type="GO" id="GO:0005516">
    <property type="term" value="F:calmodulin binding"/>
    <property type="evidence" value="ECO:0007669"/>
    <property type="project" value="UniProtKB-KW"/>
</dbReference>
<feature type="compositionally biased region" description="Acidic residues" evidence="5">
    <location>
        <begin position="662"/>
        <end position="675"/>
    </location>
</feature>
<evidence type="ECO:0000256" key="2">
    <source>
        <dbReference type="ARBA" id="ARBA00022490"/>
    </source>
</evidence>
<dbReference type="Proteomes" id="UP000218231">
    <property type="component" value="Unassembled WGS sequence"/>
</dbReference>
<name>A0A2A2JBK3_9BILA</name>
<dbReference type="CDD" id="cd23767">
    <property type="entry name" value="IQCD"/>
    <property type="match status" value="1"/>
</dbReference>
<dbReference type="GO" id="GO:0051295">
    <property type="term" value="P:establishment of meiotic spindle localization"/>
    <property type="evidence" value="ECO:0007669"/>
    <property type="project" value="TreeGrafter"/>
</dbReference>
<feature type="compositionally biased region" description="Basic and acidic residues" evidence="5">
    <location>
        <begin position="733"/>
        <end position="763"/>
    </location>
</feature>
<dbReference type="GO" id="GO:0005737">
    <property type="term" value="C:cytoplasm"/>
    <property type="evidence" value="ECO:0007669"/>
    <property type="project" value="UniProtKB-SubCell"/>
</dbReference>
<feature type="compositionally biased region" description="Basic and acidic residues" evidence="5">
    <location>
        <begin position="603"/>
        <end position="630"/>
    </location>
</feature>
<dbReference type="STRING" id="2018661.A0A2A2JBK3"/>
<evidence type="ECO:0008006" key="8">
    <source>
        <dbReference type="Google" id="ProtNLM"/>
    </source>
</evidence>
<keyword evidence="7" id="KW-1185">Reference proteome</keyword>
<dbReference type="OrthoDB" id="5870774at2759"/>
<feature type="region of interest" description="Disordered" evidence="5">
    <location>
        <begin position="793"/>
        <end position="814"/>
    </location>
</feature>
<dbReference type="PANTHER" id="PTHR22706">
    <property type="entry name" value="ASSEMBLY FACTOR FOR SPINDLE MICROTUBULES"/>
    <property type="match status" value="1"/>
</dbReference>
<feature type="compositionally biased region" description="Polar residues" evidence="5">
    <location>
        <begin position="798"/>
        <end position="812"/>
    </location>
</feature>
<feature type="region of interest" description="Disordered" evidence="5">
    <location>
        <begin position="662"/>
        <end position="694"/>
    </location>
</feature>
<dbReference type="PROSITE" id="PS50096">
    <property type="entry name" value="IQ"/>
    <property type="match status" value="1"/>
</dbReference>
<evidence type="ECO:0000313" key="6">
    <source>
        <dbReference type="EMBL" id="PAV59160.1"/>
    </source>
</evidence>
<feature type="region of interest" description="Disordered" evidence="5">
    <location>
        <begin position="733"/>
        <end position="771"/>
    </location>
</feature>
<feature type="region of interest" description="Disordered" evidence="5">
    <location>
        <begin position="59"/>
        <end position="91"/>
    </location>
</feature>
<proteinExistence type="predicted"/>
<dbReference type="GO" id="GO:0000278">
    <property type="term" value="P:mitotic cell cycle"/>
    <property type="evidence" value="ECO:0007669"/>
    <property type="project" value="TreeGrafter"/>
</dbReference>
<evidence type="ECO:0000256" key="5">
    <source>
        <dbReference type="SAM" id="MobiDB-lite"/>
    </source>
</evidence>
<evidence type="ECO:0000256" key="1">
    <source>
        <dbReference type="ARBA" id="ARBA00004496"/>
    </source>
</evidence>
<dbReference type="Pfam" id="PF00612">
    <property type="entry name" value="IQ"/>
    <property type="match status" value="2"/>
</dbReference>
<comment type="caution">
    <text evidence="6">The sequence shown here is derived from an EMBL/GenBank/DDBJ whole genome shotgun (WGS) entry which is preliminary data.</text>
</comment>
<sequence>MSVAGTPASVSKRQSEAEVGMQFEDFCVWMNPLLKADGGYEEIDLNKVKDDATKLLAESMSSVSSSKRQTTQKQNSQGKENKEGGQGAAKNDQLRKFINRHRIGKRELGRRLLNETDLKAGISNLITSDILSFKDDCSVYSDHGLQASLLTILWSIHPVWLHLALEIVFAEEIPIDTAAPVHKTLGAFISRRLFIDPSILGNRKYTGGNVSLVHPAGRKALHSHFLQHLCLLLCAVDIVFKEALFPQVTRMFTRFSKFKCLDDVLNELTRLMLSGKSLSLRKALYRIGFSSTYKQASLFLVNFWKDNVFILNVYWLVELVFGLPRGEVIRQLRPPQGDLIRKRKNVEQVLNIIGSHEIDVKQFKPDDICLCRKARVCDLLLRLIGLQIQSKVDTKVMLRWAIRLKDSGYMQDTPLPKDENALTILILRQLAQYFGIQISGELDKDKIGSILGAAWNDICPNQPNFCFITGDSAYDKIVTVAEQDLELSVGCRKFPLLFARLVLSRLCEISEKRRKAATVIQRAWRRFRYNLIRDSNIDLVAGETFTIASPYVRQVRCALRNVLLNTQQSTPNVAGQKDSVDRKIFQFNLQLSEWEGAEFGSSSDKENRAVNGEDRSALVKKWRPLEEDKMTQASGDEGDAQTEENDKTVVVNQRNATLVSKEEDELSDINEEEETQTVTVAERKEERSVSEGTETAIEVDAEHRTVFSVQLPNLDPNEISFILKTNLAVKEEEPYHQIEQTKEQKTLGRQSDGEELKADEGQKQEGNQTSDMLEASILYTPLVSQMAELSFGDDLSPTKANGNGSAPSTPHSQMRRLEISTARLTLNTSGDQVIDTSQLQEIYVATLRQSEHQAQLRHQIELLEQIKQQADEEETKRVRHEKAIQIQKLWRGYLVRKQLRVEIEQIQANLIAYRRRKAEEEKDIQGEQRAGQLQGQGQRLSGTMQDSTAHVKGIENHSVQAKWEEASAMLNSNCLYLYKVGLCRIDRFLEIYPPFIRSFVVEMDGLRYTICQLNASNQSTATIEVVDKLDDILHKILLSRNVDVRSKLVEEMVDLVEYLLHALFSFSHDQPTLVRKSATLLSECHRIDPQNRGFEKAQFYTRKGSER</sequence>
<keyword evidence="2" id="KW-0963">Cytoplasm</keyword>
<evidence type="ECO:0000256" key="3">
    <source>
        <dbReference type="ARBA" id="ARBA00022737"/>
    </source>
</evidence>
<gene>
    <name evidence="6" type="ORF">WR25_24589</name>
</gene>
<dbReference type="SMART" id="SM00015">
    <property type="entry name" value="IQ"/>
    <property type="match status" value="2"/>
</dbReference>
<dbReference type="EMBL" id="LIAE01010542">
    <property type="protein sequence ID" value="PAV59160.1"/>
    <property type="molecule type" value="Genomic_DNA"/>
</dbReference>
<reference evidence="6 7" key="1">
    <citation type="journal article" date="2017" name="Curr. Biol.">
        <title>Genome architecture and evolution of a unichromosomal asexual nematode.</title>
        <authorList>
            <person name="Fradin H."/>
            <person name="Zegar C."/>
            <person name="Gutwein M."/>
            <person name="Lucas J."/>
            <person name="Kovtun M."/>
            <person name="Corcoran D."/>
            <person name="Baugh L.R."/>
            <person name="Kiontke K."/>
            <person name="Gunsalus K."/>
            <person name="Fitch D.H."/>
            <person name="Piano F."/>
        </authorList>
    </citation>
    <scope>NUCLEOTIDE SEQUENCE [LARGE SCALE GENOMIC DNA]</scope>
    <source>
        <strain evidence="6">PF1309</strain>
    </source>
</reference>
<evidence type="ECO:0000256" key="4">
    <source>
        <dbReference type="ARBA" id="ARBA00022860"/>
    </source>
</evidence>
<comment type="subcellular location">
    <subcellularLocation>
        <location evidence="1">Cytoplasm</location>
    </subcellularLocation>
</comment>
<accession>A0A2A2JBK3</accession>
<feature type="compositionally biased region" description="Low complexity" evidence="5">
    <location>
        <begin position="927"/>
        <end position="942"/>
    </location>
</feature>
<dbReference type="GO" id="GO:0007051">
    <property type="term" value="P:spindle organization"/>
    <property type="evidence" value="ECO:0007669"/>
    <property type="project" value="TreeGrafter"/>
</dbReference>
<feature type="region of interest" description="Disordered" evidence="5">
    <location>
        <begin position="598"/>
        <end position="644"/>
    </location>
</feature>
<dbReference type="AlphaFoldDB" id="A0A2A2JBK3"/>
<organism evidence="6 7">
    <name type="scientific">Diploscapter pachys</name>
    <dbReference type="NCBI Taxonomy" id="2018661"/>
    <lineage>
        <taxon>Eukaryota</taxon>
        <taxon>Metazoa</taxon>
        <taxon>Ecdysozoa</taxon>
        <taxon>Nematoda</taxon>
        <taxon>Chromadorea</taxon>
        <taxon>Rhabditida</taxon>
        <taxon>Rhabditina</taxon>
        <taxon>Rhabditomorpha</taxon>
        <taxon>Rhabditoidea</taxon>
        <taxon>Rhabditidae</taxon>
        <taxon>Diploscapter</taxon>
    </lineage>
</organism>
<dbReference type="InterPro" id="IPR051185">
    <property type="entry name" value="ASPM"/>
</dbReference>
<keyword evidence="4" id="KW-0112">Calmodulin-binding</keyword>
<dbReference type="GO" id="GO:0000922">
    <property type="term" value="C:spindle pole"/>
    <property type="evidence" value="ECO:0007669"/>
    <property type="project" value="TreeGrafter"/>
</dbReference>
<dbReference type="InterPro" id="IPR000048">
    <property type="entry name" value="IQ_motif_EF-hand-BS"/>
</dbReference>
<keyword evidence="3" id="KW-0677">Repeat</keyword>